<feature type="transmembrane region" description="Helical" evidence="1">
    <location>
        <begin position="77"/>
        <end position="97"/>
    </location>
</feature>
<dbReference type="eggNOG" id="KOG2474">
    <property type="taxonomic scope" value="Eukaryota"/>
</dbReference>
<evidence type="ECO:0000313" key="2">
    <source>
        <dbReference type="EMBL" id="EKX34583.1"/>
    </source>
</evidence>
<gene>
    <name evidence="2" type="ORF">GUITHDRAFT_98030</name>
</gene>
<name>L1IEC6_GUITC</name>
<feature type="transmembrane region" description="Helical" evidence="1">
    <location>
        <begin position="45"/>
        <end position="65"/>
    </location>
</feature>
<dbReference type="PaxDb" id="55529-EKX34583"/>
<feature type="transmembrane region" description="Helical" evidence="1">
    <location>
        <begin position="310"/>
        <end position="328"/>
    </location>
</feature>
<dbReference type="GO" id="GO:0005385">
    <property type="term" value="F:zinc ion transmembrane transporter activity"/>
    <property type="evidence" value="ECO:0007669"/>
    <property type="project" value="TreeGrafter"/>
</dbReference>
<sequence>MCSTDRTSVQRRNVKGEKELIREGKNADACQRRSRAEGKRVSSETLQFAAIISLMALISYFTMPATLTARVPTVGHVWYYGWLAALSTGLGALPLLFFSKPSDFWLGASNAIAAGMMLSASYSLVTEGVALDPDGASLLGYEISHVTRVIVGVILGMVFVRYTKSYVEGYEDLRLGDITGLEAAKICLIVSVMTLHSFAEGLGIGVSFCGKGGAHLGAFISASLAVHNVPEGLAVALVLVPRGVPKFQTFAMAICSSLPQPLIAVPVYLFVEQFIVWEPVGLGFAAGAMFWVACFELISDAIKEMSIPMCSFSLSCSFAGMMAISAWIDVVTAHPES</sequence>
<dbReference type="HOGENOM" id="CLU_015114_2_0_1"/>
<evidence type="ECO:0000313" key="3">
    <source>
        <dbReference type="EnsemblProtists" id="EKX34583"/>
    </source>
</evidence>
<feature type="transmembrane region" description="Helical" evidence="1">
    <location>
        <begin position="275"/>
        <end position="298"/>
    </location>
</feature>
<dbReference type="OMA" id="QRHEDIK"/>
<dbReference type="GO" id="GO:0016020">
    <property type="term" value="C:membrane"/>
    <property type="evidence" value="ECO:0007669"/>
    <property type="project" value="TreeGrafter"/>
</dbReference>
<dbReference type="KEGG" id="gtt:GUITHDRAFT_98030"/>
<feature type="transmembrane region" description="Helical" evidence="1">
    <location>
        <begin position="247"/>
        <end position="269"/>
    </location>
</feature>
<keyword evidence="1" id="KW-0472">Membrane</keyword>
<reference evidence="4" key="2">
    <citation type="submission" date="2012-11" db="EMBL/GenBank/DDBJ databases">
        <authorList>
            <person name="Kuo A."/>
            <person name="Curtis B.A."/>
            <person name="Tanifuji G."/>
            <person name="Burki F."/>
            <person name="Gruber A."/>
            <person name="Irimia M."/>
            <person name="Maruyama S."/>
            <person name="Arias M.C."/>
            <person name="Ball S.G."/>
            <person name="Gile G.H."/>
            <person name="Hirakawa Y."/>
            <person name="Hopkins J.F."/>
            <person name="Rensing S.A."/>
            <person name="Schmutz J."/>
            <person name="Symeonidi A."/>
            <person name="Elias M."/>
            <person name="Eveleigh R.J."/>
            <person name="Herman E.K."/>
            <person name="Klute M.J."/>
            <person name="Nakayama T."/>
            <person name="Obornik M."/>
            <person name="Reyes-Prieto A."/>
            <person name="Armbrust E.V."/>
            <person name="Aves S.J."/>
            <person name="Beiko R.G."/>
            <person name="Coutinho P."/>
            <person name="Dacks J.B."/>
            <person name="Durnford D.G."/>
            <person name="Fast N.M."/>
            <person name="Green B.R."/>
            <person name="Grisdale C."/>
            <person name="Hempe F."/>
            <person name="Henrissat B."/>
            <person name="Hoppner M.P."/>
            <person name="Ishida K.-I."/>
            <person name="Kim E."/>
            <person name="Koreny L."/>
            <person name="Kroth P.G."/>
            <person name="Liu Y."/>
            <person name="Malik S.-B."/>
            <person name="Maier U.G."/>
            <person name="McRose D."/>
            <person name="Mock T."/>
            <person name="Neilson J.A."/>
            <person name="Onodera N.T."/>
            <person name="Poole A.M."/>
            <person name="Pritham E.J."/>
            <person name="Richards T.A."/>
            <person name="Rocap G."/>
            <person name="Roy S.W."/>
            <person name="Sarai C."/>
            <person name="Schaack S."/>
            <person name="Shirato S."/>
            <person name="Slamovits C.H."/>
            <person name="Spencer D.F."/>
            <person name="Suzuki S."/>
            <person name="Worden A.Z."/>
            <person name="Zauner S."/>
            <person name="Barry K."/>
            <person name="Bell C."/>
            <person name="Bharti A.K."/>
            <person name="Crow J.A."/>
            <person name="Grimwood J."/>
            <person name="Kramer R."/>
            <person name="Lindquist E."/>
            <person name="Lucas S."/>
            <person name="Salamov A."/>
            <person name="McFadden G.I."/>
            <person name="Lane C.E."/>
            <person name="Keeling P.J."/>
            <person name="Gray M.W."/>
            <person name="Grigoriev I.V."/>
            <person name="Archibald J.M."/>
        </authorList>
    </citation>
    <scope>NUCLEOTIDE SEQUENCE</scope>
    <source>
        <strain evidence="4">CCMP2712</strain>
    </source>
</reference>
<dbReference type="GeneID" id="17291317"/>
<reference evidence="2 4" key="1">
    <citation type="journal article" date="2012" name="Nature">
        <title>Algal genomes reveal evolutionary mosaicism and the fate of nucleomorphs.</title>
        <authorList>
            <consortium name="DOE Joint Genome Institute"/>
            <person name="Curtis B.A."/>
            <person name="Tanifuji G."/>
            <person name="Burki F."/>
            <person name="Gruber A."/>
            <person name="Irimia M."/>
            <person name="Maruyama S."/>
            <person name="Arias M.C."/>
            <person name="Ball S.G."/>
            <person name="Gile G.H."/>
            <person name="Hirakawa Y."/>
            <person name="Hopkins J.F."/>
            <person name="Kuo A."/>
            <person name="Rensing S.A."/>
            <person name="Schmutz J."/>
            <person name="Symeonidi A."/>
            <person name="Elias M."/>
            <person name="Eveleigh R.J."/>
            <person name="Herman E.K."/>
            <person name="Klute M.J."/>
            <person name="Nakayama T."/>
            <person name="Obornik M."/>
            <person name="Reyes-Prieto A."/>
            <person name="Armbrust E.V."/>
            <person name="Aves S.J."/>
            <person name="Beiko R.G."/>
            <person name="Coutinho P."/>
            <person name="Dacks J.B."/>
            <person name="Durnford D.G."/>
            <person name="Fast N.M."/>
            <person name="Green B.R."/>
            <person name="Grisdale C.J."/>
            <person name="Hempel F."/>
            <person name="Henrissat B."/>
            <person name="Hoppner M.P."/>
            <person name="Ishida K."/>
            <person name="Kim E."/>
            <person name="Koreny L."/>
            <person name="Kroth P.G."/>
            <person name="Liu Y."/>
            <person name="Malik S.B."/>
            <person name="Maier U.G."/>
            <person name="McRose D."/>
            <person name="Mock T."/>
            <person name="Neilson J.A."/>
            <person name="Onodera N.T."/>
            <person name="Poole A.M."/>
            <person name="Pritham E.J."/>
            <person name="Richards T.A."/>
            <person name="Rocap G."/>
            <person name="Roy S.W."/>
            <person name="Sarai C."/>
            <person name="Schaack S."/>
            <person name="Shirato S."/>
            <person name="Slamovits C.H."/>
            <person name="Spencer D.F."/>
            <person name="Suzuki S."/>
            <person name="Worden A.Z."/>
            <person name="Zauner S."/>
            <person name="Barry K."/>
            <person name="Bell C."/>
            <person name="Bharti A.K."/>
            <person name="Crow J.A."/>
            <person name="Grimwood J."/>
            <person name="Kramer R."/>
            <person name="Lindquist E."/>
            <person name="Lucas S."/>
            <person name="Salamov A."/>
            <person name="McFadden G.I."/>
            <person name="Lane C.E."/>
            <person name="Keeling P.J."/>
            <person name="Gray M.W."/>
            <person name="Grigoriev I.V."/>
            <person name="Archibald J.M."/>
        </authorList>
    </citation>
    <scope>NUCLEOTIDE SEQUENCE</scope>
    <source>
        <strain evidence="2 4">CCMP2712</strain>
    </source>
</reference>
<dbReference type="OrthoDB" id="262547at2759"/>
<dbReference type="AlphaFoldDB" id="L1IEC6"/>
<dbReference type="EnsemblProtists" id="EKX34583">
    <property type="protein sequence ID" value="EKX34583"/>
    <property type="gene ID" value="GUITHDRAFT_98030"/>
</dbReference>
<proteinExistence type="predicted"/>
<dbReference type="RefSeq" id="XP_005821563.1">
    <property type="nucleotide sequence ID" value="XM_005821506.1"/>
</dbReference>
<dbReference type="PANTHER" id="PTHR11040">
    <property type="entry name" value="ZINC/IRON TRANSPORTER"/>
    <property type="match status" value="1"/>
</dbReference>
<keyword evidence="1" id="KW-1133">Transmembrane helix</keyword>
<accession>L1IEC6</accession>
<feature type="transmembrane region" description="Helical" evidence="1">
    <location>
        <begin position="145"/>
        <end position="162"/>
    </location>
</feature>
<organism evidence="2">
    <name type="scientific">Guillardia theta (strain CCMP2712)</name>
    <name type="common">Cryptophyte</name>
    <dbReference type="NCBI Taxonomy" id="905079"/>
    <lineage>
        <taxon>Eukaryota</taxon>
        <taxon>Cryptophyceae</taxon>
        <taxon>Pyrenomonadales</taxon>
        <taxon>Geminigeraceae</taxon>
        <taxon>Guillardia</taxon>
    </lineage>
</organism>
<dbReference type="EMBL" id="JH993106">
    <property type="protein sequence ID" value="EKX34583.1"/>
    <property type="molecule type" value="Genomic_DNA"/>
</dbReference>
<dbReference type="STRING" id="905079.L1IEC6"/>
<dbReference type="PANTHER" id="PTHR11040:SF70">
    <property type="entry name" value="OS05G0316100 PROTEIN"/>
    <property type="match status" value="1"/>
</dbReference>
<evidence type="ECO:0000313" key="4">
    <source>
        <dbReference type="Proteomes" id="UP000011087"/>
    </source>
</evidence>
<keyword evidence="4" id="KW-1185">Reference proteome</keyword>
<feature type="transmembrane region" description="Helical" evidence="1">
    <location>
        <begin position="104"/>
        <end position="125"/>
    </location>
</feature>
<feature type="transmembrane region" description="Helical" evidence="1">
    <location>
        <begin position="216"/>
        <end position="240"/>
    </location>
</feature>
<evidence type="ECO:0000256" key="1">
    <source>
        <dbReference type="SAM" id="Phobius"/>
    </source>
</evidence>
<dbReference type="Proteomes" id="UP000011087">
    <property type="component" value="Unassembled WGS sequence"/>
</dbReference>
<protein>
    <submittedName>
        <fullName evidence="2 3">Uncharacterized protein</fullName>
    </submittedName>
</protein>
<reference evidence="3" key="3">
    <citation type="submission" date="2016-03" db="UniProtKB">
        <authorList>
            <consortium name="EnsemblProtists"/>
        </authorList>
    </citation>
    <scope>IDENTIFICATION</scope>
</reference>
<feature type="transmembrane region" description="Helical" evidence="1">
    <location>
        <begin position="183"/>
        <end position="204"/>
    </location>
</feature>
<keyword evidence="1" id="KW-0812">Transmembrane</keyword>